<feature type="short sequence motif" description="HXTX 2" evidence="2">
    <location>
        <begin position="138"/>
        <end position="141"/>
    </location>
</feature>
<organism evidence="5 6">
    <name type="scientific">Fervidicoccus fontis</name>
    <dbReference type="NCBI Taxonomy" id="683846"/>
    <lineage>
        <taxon>Archaea</taxon>
        <taxon>Thermoproteota</taxon>
        <taxon>Thermoprotei</taxon>
        <taxon>Fervidicoccales</taxon>
        <taxon>Fervidicoccaceae</taxon>
        <taxon>Fervidicoccus</taxon>
    </lineage>
</organism>
<feature type="active site" description="Proton acceptor" evidence="2">
    <location>
        <position position="138"/>
    </location>
</feature>
<dbReference type="Proteomes" id="UP000886076">
    <property type="component" value="Unassembled WGS sequence"/>
</dbReference>
<dbReference type="PANTHER" id="PTHR35561">
    <property type="entry name" value="RNA 2',3'-CYCLIC PHOSPHODIESTERASE"/>
    <property type="match status" value="1"/>
</dbReference>
<evidence type="ECO:0000313" key="4">
    <source>
        <dbReference type="EMBL" id="HEW64277.1"/>
    </source>
</evidence>
<dbReference type="EMBL" id="PNIM01000005">
    <property type="protein sequence ID" value="PMB75856.1"/>
    <property type="molecule type" value="Genomic_DNA"/>
</dbReference>
<comment type="caution">
    <text evidence="5">The sequence shown here is derived from an EMBL/GenBank/DDBJ whole genome shotgun (WGS) entry which is preliminary data.</text>
</comment>
<sequence>MIIIKWGSILVRTFVAIEVNDPNVVSKIINIEEQMLSLKVPMKVVEKENLHITLAFIGEISEDTLQDAIEAIKEIEHTKIKAKLKGIGAFPNSNSPRVVWIGVDDKASISIMELYKKVSSSLVAHKVPFEREKDFTPHLTIARIKGRENIKRLASFINEFSSIEIGEVVFDKLKLKKSTLTPKGPIYDDILSKDLREG</sequence>
<dbReference type="GO" id="GO:0008664">
    <property type="term" value="F:RNA 2',3'-cyclic 3'-phosphodiesterase activity"/>
    <property type="evidence" value="ECO:0007669"/>
    <property type="project" value="UniProtKB-EC"/>
</dbReference>
<dbReference type="GO" id="GO:0004113">
    <property type="term" value="F:2',3'-cyclic-nucleotide 3'-phosphodiesterase activity"/>
    <property type="evidence" value="ECO:0007669"/>
    <property type="project" value="InterPro"/>
</dbReference>
<dbReference type="InterPro" id="IPR009097">
    <property type="entry name" value="Cyclic_Pdiesterase"/>
</dbReference>
<evidence type="ECO:0000313" key="5">
    <source>
        <dbReference type="EMBL" id="PMB75856.1"/>
    </source>
</evidence>
<dbReference type="InterPro" id="IPR019510">
    <property type="entry name" value="AKAP7-like_phosphoesterase"/>
</dbReference>
<dbReference type="EC" id="3.1.4.58" evidence="2"/>
<name>A0A2J6N3Q1_9CREN</name>
<gene>
    <name evidence="4" type="primary">thpR</name>
    <name evidence="5" type="ORF">C0188_01360</name>
    <name evidence="4" type="ORF">ENO39_04395</name>
</gene>
<comment type="similarity">
    <text evidence="2">Belongs to the 2H phosphoesterase superfamily. ThpR family.</text>
</comment>
<dbReference type="EMBL" id="DSFH01000056">
    <property type="protein sequence ID" value="HEW64277.1"/>
    <property type="molecule type" value="Genomic_DNA"/>
</dbReference>
<dbReference type="Pfam" id="PF10469">
    <property type="entry name" value="AKAP7_NLS"/>
    <property type="match status" value="1"/>
</dbReference>
<dbReference type="Gene3D" id="3.90.1140.10">
    <property type="entry name" value="Cyclic phosphodiesterase"/>
    <property type="match status" value="1"/>
</dbReference>
<proteinExistence type="inferred from homology"/>
<dbReference type="SUPFAM" id="SSF55144">
    <property type="entry name" value="LigT-like"/>
    <property type="match status" value="1"/>
</dbReference>
<comment type="function">
    <text evidence="2">Hydrolyzes RNA 2',3'-cyclic phosphodiester to an RNA 2'-phosphomonoester.</text>
</comment>
<protein>
    <recommendedName>
        <fullName evidence="2">RNA 2',3'-cyclic phosphodiesterase</fullName>
        <shortName evidence="2">RNA 2',3'-CPDase</shortName>
        <ecNumber evidence="2">3.1.4.58</ecNumber>
    </recommendedName>
</protein>
<feature type="domain" description="A-kinase anchor protein 7-like phosphoesterase" evidence="3">
    <location>
        <begin position="14"/>
        <end position="180"/>
    </location>
</feature>
<feature type="short sequence motif" description="HXTX 1" evidence="2">
    <location>
        <begin position="51"/>
        <end position="54"/>
    </location>
</feature>
<dbReference type="PANTHER" id="PTHR35561:SF1">
    <property type="entry name" value="RNA 2',3'-CYCLIC PHOSPHODIESTERASE"/>
    <property type="match status" value="1"/>
</dbReference>
<keyword evidence="1 2" id="KW-0378">Hydrolase</keyword>
<dbReference type="HAMAP" id="MF_01940">
    <property type="entry name" value="RNA_CPDase"/>
    <property type="match status" value="1"/>
</dbReference>
<reference evidence="5 6" key="1">
    <citation type="submission" date="2018-01" db="EMBL/GenBank/DDBJ databases">
        <title>Metagenomic assembled genomes from two thermal pools in the Uzon Caldera, Kamchatka, Russia.</title>
        <authorList>
            <person name="Wilkins L."/>
            <person name="Ettinger C."/>
        </authorList>
    </citation>
    <scope>NUCLEOTIDE SEQUENCE [LARGE SCALE GENOMIC DNA]</scope>
    <source>
        <strain evidence="5">ZAV-06</strain>
    </source>
</reference>
<evidence type="ECO:0000256" key="2">
    <source>
        <dbReference type="HAMAP-Rule" id="MF_01940"/>
    </source>
</evidence>
<dbReference type="InterPro" id="IPR004175">
    <property type="entry name" value="RNA_CPDase"/>
</dbReference>
<evidence type="ECO:0000256" key="1">
    <source>
        <dbReference type="ARBA" id="ARBA00022801"/>
    </source>
</evidence>
<comment type="catalytic activity">
    <reaction evidence="2">
        <text>a 3'-end 2',3'-cyclophospho-ribonucleotide-RNA + H2O = a 3'-end 2'-phospho-ribonucleotide-RNA + H(+)</text>
        <dbReference type="Rhea" id="RHEA:11828"/>
        <dbReference type="Rhea" id="RHEA-COMP:10464"/>
        <dbReference type="Rhea" id="RHEA-COMP:17353"/>
        <dbReference type="ChEBI" id="CHEBI:15377"/>
        <dbReference type="ChEBI" id="CHEBI:15378"/>
        <dbReference type="ChEBI" id="CHEBI:83064"/>
        <dbReference type="ChEBI" id="CHEBI:173113"/>
        <dbReference type="EC" id="3.1.4.58"/>
    </reaction>
</comment>
<evidence type="ECO:0000259" key="3">
    <source>
        <dbReference type="Pfam" id="PF10469"/>
    </source>
</evidence>
<feature type="active site" description="Proton donor" evidence="2">
    <location>
        <position position="51"/>
    </location>
</feature>
<dbReference type="Proteomes" id="UP000237153">
    <property type="component" value="Unassembled WGS sequence"/>
</dbReference>
<dbReference type="NCBIfam" id="TIGR02258">
    <property type="entry name" value="2_5_ligase"/>
    <property type="match status" value="1"/>
</dbReference>
<dbReference type="AlphaFoldDB" id="A0A2J6N3Q1"/>
<accession>A0A2J6N3Q1</accession>
<reference evidence="4" key="2">
    <citation type="journal article" date="2020" name="mSystems">
        <title>Genome- and Community-Level Interaction Insights into Carbon Utilization and Element Cycling Functions of Hydrothermarchaeota in Hydrothermal Sediment.</title>
        <authorList>
            <person name="Zhou Z."/>
            <person name="Liu Y."/>
            <person name="Xu W."/>
            <person name="Pan J."/>
            <person name="Luo Z.H."/>
            <person name="Li M."/>
        </authorList>
    </citation>
    <scope>NUCLEOTIDE SEQUENCE [LARGE SCALE GENOMIC DNA]</scope>
    <source>
        <strain evidence="4">SpSt-1261</strain>
    </source>
</reference>
<evidence type="ECO:0000313" key="6">
    <source>
        <dbReference type="Proteomes" id="UP000237153"/>
    </source>
</evidence>